<name>A0A6C2U2Q3_PONDE</name>
<dbReference type="EMBL" id="CAAHFG010000001">
    <property type="protein sequence ID" value="VGO13851.1"/>
    <property type="molecule type" value="Genomic_DNA"/>
</dbReference>
<dbReference type="AlphaFoldDB" id="A0A6C2U2Q3"/>
<keyword evidence="2" id="KW-0732">Signal</keyword>
<keyword evidence="1" id="KW-1133">Transmembrane helix</keyword>
<keyword evidence="4" id="KW-1185">Reference proteome</keyword>
<keyword evidence="1" id="KW-0812">Transmembrane</keyword>
<accession>A0A6C2U2Q3</accession>
<evidence type="ECO:0000256" key="2">
    <source>
        <dbReference type="SAM" id="SignalP"/>
    </source>
</evidence>
<feature type="transmembrane region" description="Helical" evidence="1">
    <location>
        <begin position="249"/>
        <end position="265"/>
    </location>
</feature>
<feature type="signal peptide" evidence="2">
    <location>
        <begin position="1"/>
        <end position="20"/>
    </location>
</feature>
<organism evidence="3 4">
    <name type="scientific">Pontiella desulfatans</name>
    <dbReference type="NCBI Taxonomy" id="2750659"/>
    <lineage>
        <taxon>Bacteria</taxon>
        <taxon>Pseudomonadati</taxon>
        <taxon>Kiritimatiellota</taxon>
        <taxon>Kiritimatiellia</taxon>
        <taxon>Kiritimatiellales</taxon>
        <taxon>Pontiellaceae</taxon>
        <taxon>Pontiella</taxon>
    </lineage>
</organism>
<evidence type="ECO:0008006" key="5">
    <source>
        <dbReference type="Google" id="ProtNLM"/>
    </source>
</evidence>
<gene>
    <name evidence="3" type="ORF">PDESU_02408</name>
</gene>
<evidence type="ECO:0000256" key="1">
    <source>
        <dbReference type="SAM" id="Phobius"/>
    </source>
</evidence>
<dbReference type="RefSeq" id="WP_136079388.1">
    <property type="nucleotide sequence ID" value="NZ_CAAHFG010000001.1"/>
</dbReference>
<protein>
    <recommendedName>
        <fullName evidence="5">PEP-CTERM protein-sorting domain-containing protein</fullName>
    </recommendedName>
</protein>
<dbReference type="NCBIfam" id="TIGR02595">
    <property type="entry name" value="PEP_CTERM"/>
    <property type="match status" value="1"/>
</dbReference>
<evidence type="ECO:0000313" key="3">
    <source>
        <dbReference type="EMBL" id="VGO13851.1"/>
    </source>
</evidence>
<sequence length="271" mass="27325">MKKQLAILTTLALTVALAQASVVAHGSTTMLSSSQNDTGSAVINLTAGSATAGGTSVTTFTLGDGTVSEYLFVNAVGENDSTAGSLNVYASAGSSISTPTYPVASLGGNKSNVALTLPDGSTVFAADTGANASDAAGTIQTSGYKSGTVYFIFGTSADFAQVAFGGQLSGFLGSGDSVSDPDHADISEFDFTGTTVGGNGTAIAAFTFDNVTDNYADTLLDYRAINTDLDGSRARFYGVVLDGVAIPEPATLGLVAAFGGGVLFIRRRFMM</sequence>
<dbReference type="Proteomes" id="UP000366872">
    <property type="component" value="Unassembled WGS sequence"/>
</dbReference>
<evidence type="ECO:0000313" key="4">
    <source>
        <dbReference type="Proteomes" id="UP000366872"/>
    </source>
</evidence>
<proteinExistence type="predicted"/>
<feature type="chain" id="PRO_5025576802" description="PEP-CTERM protein-sorting domain-containing protein" evidence="2">
    <location>
        <begin position="21"/>
        <end position="271"/>
    </location>
</feature>
<reference evidence="3 4" key="1">
    <citation type="submission" date="2019-04" db="EMBL/GenBank/DDBJ databases">
        <authorList>
            <person name="Van Vliet M D."/>
        </authorList>
    </citation>
    <scope>NUCLEOTIDE SEQUENCE [LARGE SCALE GENOMIC DNA]</scope>
    <source>
        <strain evidence="3 4">F1</strain>
    </source>
</reference>
<dbReference type="InterPro" id="IPR013424">
    <property type="entry name" value="Ice-binding_C"/>
</dbReference>
<keyword evidence="1" id="KW-0472">Membrane</keyword>